<proteinExistence type="predicted"/>
<organism evidence="2 3">
    <name type="scientific">Auxenochlorella protothecoides</name>
    <name type="common">Green microalga</name>
    <name type="synonym">Chlorella protothecoides</name>
    <dbReference type="NCBI Taxonomy" id="3075"/>
    <lineage>
        <taxon>Eukaryota</taxon>
        <taxon>Viridiplantae</taxon>
        <taxon>Chlorophyta</taxon>
        <taxon>core chlorophytes</taxon>
        <taxon>Trebouxiophyceae</taxon>
        <taxon>Chlorellales</taxon>
        <taxon>Chlorellaceae</taxon>
        <taxon>Auxenochlorella</taxon>
    </lineage>
</organism>
<accession>A0A087SFM5</accession>
<evidence type="ECO:0000256" key="1">
    <source>
        <dbReference type="SAM" id="MobiDB-lite"/>
    </source>
</evidence>
<dbReference type="EMBL" id="KL662108">
    <property type="protein sequence ID" value="KFM24529.1"/>
    <property type="molecule type" value="Genomic_DNA"/>
</dbReference>
<dbReference type="AlphaFoldDB" id="A0A087SFM5"/>
<feature type="compositionally biased region" description="Pro residues" evidence="1">
    <location>
        <begin position="32"/>
        <end position="42"/>
    </location>
</feature>
<evidence type="ECO:0000313" key="3">
    <source>
        <dbReference type="Proteomes" id="UP000028924"/>
    </source>
</evidence>
<name>A0A087SFM5_AUXPR</name>
<dbReference type="GeneID" id="23612912"/>
<keyword evidence="3" id="KW-1185">Reference proteome</keyword>
<dbReference type="Proteomes" id="UP000028924">
    <property type="component" value="Unassembled WGS sequence"/>
</dbReference>
<feature type="region of interest" description="Disordered" evidence="1">
    <location>
        <begin position="143"/>
        <end position="166"/>
    </location>
</feature>
<dbReference type="KEGG" id="apro:F751_1521"/>
<dbReference type="RefSeq" id="XP_011397417.1">
    <property type="nucleotide sequence ID" value="XM_011399115.1"/>
</dbReference>
<protein>
    <submittedName>
        <fullName evidence="2">Uncharacterized protein</fullName>
    </submittedName>
</protein>
<reference evidence="2 3" key="1">
    <citation type="journal article" date="2014" name="BMC Genomics">
        <title>Oil accumulation mechanisms of the oleaginous microalga Chlorella protothecoides revealed through its genome, transcriptomes, and proteomes.</title>
        <authorList>
            <person name="Gao C."/>
            <person name="Wang Y."/>
            <person name="Shen Y."/>
            <person name="Yan D."/>
            <person name="He X."/>
            <person name="Dai J."/>
            <person name="Wu Q."/>
        </authorList>
    </citation>
    <scope>NUCLEOTIDE SEQUENCE [LARGE SCALE GENOMIC DNA]</scope>
    <source>
        <strain evidence="2 3">0710</strain>
    </source>
</reference>
<feature type="region of interest" description="Disordered" evidence="1">
    <location>
        <begin position="32"/>
        <end position="54"/>
    </location>
</feature>
<sequence>MLRQQRCCGMQVPPIKFSPGCLAASTTPWAGPPWLAPPPPPESPREGKWSSAFPSPSACGVEGSRWVRAEGAGGGDVDGAGCQECAYKLLQVCRHLNHAGPNGVGVIDASCVHVLQPRIQPQYHRKYSPGRPSPIIPLKSTITGPTARQKAPFPSIKAPTPSRTCR</sequence>
<gene>
    <name evidence="2" type="ORF">F751_1521</name>
</gene>
<evidence type="ECO:0000313" key="2">
    <source>
        <dbReference type="EMBL" id="KFM24529.1"/>
    </source>
</evidence>